<feature type="domain" description="Glycosyltransferase 2-like" evidence="1">
    <location>
        <begin position="11"/>
        <end position="121"/>
    </location>
</feature>
<keyword evidence="3" id="KW-1185">Reference proteome</keyword>
<dbReference type="CDD" id="cd00761">
    <property type="entry name" value="Glyco_tranf_GTA_type"/>
    <property type="match status" value="1"/>
</dbReference>
<accession>A0ABQ5WDW5</accession>
<gene>
    <name evidence="2" type="ORF">GCM10010862_52030</name>
</gene>
<evidence type="ECO:0000313" key="3">
    <source>
        <dbReference type="Proteomes" id="UP001156691"/>
    </source>
</evidence>
<dbReference type="InterPro" id="IPR050834">
    <property type="entry name" value="Glycosyltransf_2"/>
</dbReference>
<dbReference type="Proteomes" id="UP001156691">
    <property type="component" value="Unassembled WGS sequence"/>
</dbReference>
<reference evidence="3" key="1">
    <citation type="journal article" date="2019" name="Int. J. Syst. Evol. Microbiol.">
        <title>The Global Catalogue of Microorganisms (GCM) 10K type strain sequencing project: providing services to taxonomists for standard genome sequencing and annotation.</title>
        <authorList>
            <consortium name="The Broad Institute Genomics Platform"/>
            <consortium name="The Broad Institute Genome Sequencing Center for Infectious Disease"/>
            <person name="Wu L."/>
            <person name="Ma J."/>
        </authorList>
    </citation>
    <scope>NUCLEOTIDE SEQUENCE [LARGE SCALE GENOMIC DNA]</scope>
    <source>
        <strain evidence="3">NBRC 112416</strain>
    </source>
</reference>
<proteinExistence type="predicted"/>
<dbReference type="InterPro" id="IPR029044">
    <property type="entry name" value="Nucleotide-diphossugar_trans"/>
</dbReference>
<dbReference type="Pfam" id="PF00535">
    <property type="entry name" value="Glycos_transf_2"/>
    <property type="match status" value="1"/>
</dbReference>
<dbReference type="SUPFAM" id="SSF53448">
    <property type="entry name" value="Nucleotide-diphospho-sugar transferases"/>
    <property type="match status" value="1"/>
</dbReference>
<evidence type="ECO:0000259" key="1">
    <source>
        <dbReference type="Pfam" id="PF00535"/>
    </source>
</evidence>
<dbReference type="EMBL" id="BSNS01000026">
    <property type="protein sequence ID" value="GLQ57944.1"/>
    <property type="molecule type" value="Genomic_DNA"/>
</dbReference>
<dbReference type="PANTHER" id="PTHR43685:SF2">
    <property type="entry name" value="GLYCOSYLTRANSFERASE 2-LIKE DOMAIN-CONTAINING PROTEIN"/>
    <property type="match status" value="1"/>
</dbReference>
<dbReference type="PANTHER" id="PTHR43685">
    <property type="entry name" value="GLYCOSYLTRANSFERASE"/>
    <property type="match status" value="1"/>
</dbReference>
<sequence length="356" mass="39664">MVYLAQQPRISIGIPTYVRTTYIGTALESCFSQTFSDYEIIVHDDTQDESIKGIVESYGSPRLRYVQNTPPLGLVSKLNDLLTRARGQWLVILCDDDAFEPGLLEELLQLAQAHPYASLLRSRNRLIDEAGRELTLDLSWPEVLDSSSFLERLFLPGDRNIAMNLTGMMFRPAQLQALGGFVNLYRAWHVDRLAWAQLGAEGPVVSSPNVLCNIRIHEGSITSGSIPDYGKALESDLVMKGIVERLIANKLAVATSEAEKQNLHSAGTAFAGYLARHMSRSLDHGLLAALASPDAGKQSDLLNVMAQLNIPSFSTERAYRVLRHLPLWARKAAVACIYRYKQHWFKRPAKRRKSGA</sequence>
<evidence type="ECO:0000313" key="2">
    <source>
        <dbReference type="EMBL" id="GLQ57944.1"/>
    </source>
</evidence>
<comment type="caution">
    <text evidence="2">The sequence shown here is derived from an EMBL/GenBank/DDBJ whole genome shotgun (WGS) entry which is preliminary data.</text>
</comment>
<name>A0ABQ5WDW5_9HYPH</name>
<dbReference type="Gene3D" id="3.90.550.10">
    <property type="entry name" value="Spore Coat Polysaccharide Biosynthesis Protein SpsA, Chain A"/>
    <property type="match status" value="1"/>
</dbReference>
<organism evidence="2 3">
    <name type="scientific">Devosia nitrariae</name>
    <dbReference type="NCBI Taxonomy" id="2071872"/>
    <lineage>
        <taxon>Bacteria</taxon>
        <taxon>Pseudomonadati</taxon>
        <taxon>Pseudomonadota</taxon>
        <taxon>Alphaproteobacteria</taxon>
        <taxon>Hyphomicrobiales</taxon>
        <taxon>Devosiaceae</taxon>
        <taxon>Devosia</taxon>
    </lineage>
</organism>
<protein>
    <recommendedName>
        <fullName evidence="1">Glycosyltransferase 2-like domain-containing protein</fullName>
    </recommendedName>
</protein>
<dbReference type="InterPro" id="IPR001173">
    <property type="entry name" value="Glyco_trans_2-like"/>
</dbReference>